<name>A0A4R9M0Q6_9LEPT</name>
<protein>
    <submittedName>
        <fullName evidence="1">Antitoxin</fullName>
    </submittedName>
</protein>
<evidence type="ECO:0000313" key="1">
    <source>
        <dbReference type="EMBL" id="TGN20260.1"/>
    </source>
</evidence>
<organism evidence="1 2">
    <name type="scientific">Leptospira idonii</name>
    <dbReference type="NCBI Taxonomy" id="1193500"/>
    <lineage>
        <taxon>Bacteria</taxon>
        <taxon>Pseudomonadati</taxon>
        <taxon>Spirochaetota</taxon>
        <taxon>Spirochaetia</taxon>
        <taxon>Leptospirales</taxon>
        <taxon>Leptospiraceae</taxon>
        <taxon>Leptospira</taxon>
    </lineage>
</organism>
<keyword evidence="2" id="KW-1185">Reference proteome</keyword>
<gene>
    <name evidence="1" type="ORF">EHS15_04815</name>
</gene>
<dbReference type="EMBL" id="RQHW01000015">
    <property type="protein sequence ID" value="TGN20260.1"/>
    <property type="molecule type" value="Genomic_DNA"/>
</dbReference>
<dbReference type="AlphaFoldDB" id="A0A4R9M0Q6"/>
<evidence type="ECO:0000313" key="2">
    <source>
        <dbReference type="Proteomes" id="UP000298058"/>
    </source>
</evidence>
<dbReference type="RefSeq" id="WP_135759417.1">
    <property type="nucleotide sequence ID" value="NZ_RQHW01000015.1"/>
</dbReference>
<sequence>MSNVTFRADEKTLLKARLKAQNDNKSLAEVFNEFLMNYANAVNDPLDYKNLMEKFKYAKVGKKFTREEMNER</sequence>
<dbReference type="Proteomes" id="UP000298058">
    <property type="component" value="Unassembled WGS sequence"/>
</dbReference>
<comment type="caution">
    <text evidence="1">The sequence shown here is derived from an EMBL/GenBank/DDBJ whole genome shotgun (WGS) entry which is preliminary data.</text>
</comment>
<proteinExistence type="predicted"/>
<reference evidence="1" key="1">
    <citation type="journal article" date="2019" name="PLoS Negl. Trop. Dis.">
        <title>Revisiting the worldwide diversity of Leptospira species in the environment.</title>
        <authorList>
            <person name="Vincent A.T."/>
            <person name="Schiettekatte O."/>
            <person name="Bourhy P."/>
            <person name="Veyrier F.J."/>
            <person name="Picardeau M."/>
        </authorList>
    </citation>
    <scope>NUCLEOTIDE SEQUENCE [LARGE SCALE GENOMIC DNA]</scope>
    <source>
        <strain evidence="1">201300427</strain>
    </source>
</reference>
<dbReference type="OrthoDB" id="338289at2"/>
<accession>A0A4R9M0Q6</accession>